<evidence type="ECO:0000313" key="2">
    <source>
        <dbReference type="EMBL" id="BCE57857.1"/>
    </source>
</evidence>
<protein>
    <submittedName>
        <fullName evidence="2">Uncharacterized protein</fullName>
    </submittedName>
</protein>
<sequence length="92" mass="10082">MRHGIGEQGRQIVAGSPGQGLRGAERQDDRELALAHPRVLPILADKVIIAGICRRRSECVNRDRGIFDLQGTGALRMARARLAPFARHECTA</sequence>
<gene>
    <name evidence="2" type="ORF">XF5B_53690</name>
    <name evidence="3" type="ORF">XF6B_53320</name>
    <name evidence="4" type="ORF">XF8B_43100</name>
</gene>
<evidence type="ECO:0000313" key="3">
    <source>
        <dbReference type="EMBL" id="BCE66533.1"/>
    </source>
</evidence>
<dbReference type="EMBL" id="AP023097">
    <property type="protein sequence ID" value="BCE74199.1"/>
    <property type="molecule type" value="Genomic_DNA"/>
</dbReference>
<name>A0A810A1X2_9BRAD</name>
<organism evidence="2">
    <name type="scientific">Bradyrhizobium diazoefficiens</name>
    <dbReference type="NCBI Taxonomy" id="1355477"/>
    <lineage>
        <taxon>Bacteria</taxon>
        <taxon>Pseudomonadati</taxon>
        <taxon>Pseudomonadota</taxon>
        <taxon>Alphaproteobacteria</taxon>
        <taxon>Hyphomicrobiales</taxon>
        <taxon>Nitrobacteraceae</taxon>
        <taxon>Bradyrhizobium</taxon>
    </lineage>
</organism>
<reference evidence="2" key="1">
    <citation type="submission" date="2020-05" db="EMBL/GenBank/DDBJ databases">
        <title>Complete genome sequence of Bradyrhizobium diazoefficiens XF5 isolated from soybean nodule.</title>
        <authorList>
            <person name="Noda R."/>
            <person name="Kakizaki K."/>
            <person name="Minamisawa K."/>
        </authorList>
    </citation>
    <scope>NUCLEOTIDE SEQUENCE</scope>
    <source>
        <strain evidence="2">XF5</strain>
    </source>
</reference>
<evidence type="ECO:0000313" key="4">
    <source>
        <dbReference type="EMBL" id="BCE74199.1"/>
    </source>
</evidence>
<proteinExistence type="predicted"/>
<evidence type="ECO:0000256" key="1">
    <source>
        <dbReference type="SAM" id="MobiDB-lite"/>
    </source>
</evidence>
<reference evidence="3" key="2">
    <citation type="submission" date="2020-05" db="EMBL/GenBank/DDBJ databases">
        <title>Complete genome sequence of Bradyrhizobium diazoefficiens XF6 isolated from soybean nodule.</title>
        <authorList>
            <person name="Noda R."/>
            <person name="Kakizaki K."/>
            <person name="Minamisawa K."/>
        </authorList>
    </citation>
    <scope>NUCLEOTIDE SEQUENCE</scope>
    <source>
        <strain evidence="3">XF6</strain>
    </source>
</reference>
<dbReference type="EMBL" id="AP023095">
    <property type="protein sequence ID" value="BCE57857.1"/>
    <property type="molecule type" value="Genomic_DNA"/>
</dbReference>
<accession>A0A810A1X2</accession>
<reference evidence="4" key="3">
    <citation type="submission" date="2020-05" db="EMBL/GenBank/DDBJ databases">
        <title>Complete genome sequence of Bradyrhizobium diazoefficiens XF8 isolated from soybean nodule.</title>
        <authorList>
            <person name="Noda R."/>
            <person name="Kakizaki K."/>
            <person name="Minamisawa K."/>
        </authorList>
    </citation>
    <scope>NUCLEOTIDE SEQUENCE</scope>
    <source>
        <strain evidence="4">XF8</strain>
    </source>
</reference>
<dbReference type="AlphaFoldDB" id="A0A810A1X2"/>
<dbReference type="EMBL" id="AP023096">
    <property type="protein sequence ID" value="BCE66533.1"/>
    <property type="molecule type" value="Genomic_DNA"/>
</dbReference>
<feature type="region of interest" description="Disordered" evidence="1">
    <location>
        <begin position="1"/>
        <end position="28"/>
    </location>
</feature>